<feature type="transmembrane region" description="Helical" evidence="6">
    <location>
        <begin position="233"/>
        <end position="254"/>
    </location>
</feature>
<feature type="transmembrane region" description="Helical" evidence="6">
    <location>
        <begin position="105"/>
        <end position="126"/>
    </location>
</feature>
<feature type="transmembrane region" description="Helical" evidence="6">
    <location>
        <begin position="389"/>
        <end position="408"/>
    </location>
</feature>
<evidence type="ECO:0000256" key="4">
    <source>
        <dbReference type="ARBA" id="ARBA00022989"/>
    </source>
</evidence>
<gene>
    <name evidence="8" type="ORF">PB01_16925</name>
</gene>
<feature type="transmembrane region" description="Helical" evidence="6">
    <location>
        <begin position="138"/>
        <end position="163"/>
    </location>
</feature>
<feature type="transmembrane region" description="Helical" evidence="6">
    <location>
        <begin position="12"/>
        <end position="36"/>
    </location>
</feature>
<dbReference type="PANTHER" id="PTHR11360:SF290">
    <property type="entry name" value="MONOCARBOXYLATE MFS PERMEASE"/>
    <property type="match status" value="1"/>
</dbReference>
<feature type="domain" description="Major facilitator superfamily (MFS) profile" evidence="7">
    <location>
        <begin position="11"/>
        <end position="412"/>
    </location>
</feature>
<keyword evidence="4 6" id="KW-1133">Transmembrane helix</keyword>
<dbReference type="Gene3D" id="1.20.1250.20">
    <property type="entry name" value="MFS general substrate transporter like domains"/>
    <property type="match status" value="2"/>
</dbReference>
<name>A0A5J6STT0_9BACI</name>
<dbReference type="AlphaFoldDB" id="A0A5J6STT0"/>
<comment type="subcellular location">
    <subcellularLocation>
        <location evidence="1">Cell membrane</location>
        <topology evidence="1">Multi-pass membrane protein</topology>
    </subcellularLocation>
</comment>
<evidence type="ECO:0000256" key="3">
    <source>
        <dbReference type="ARBA" id="ARBA00022692"/>
    </source>
</evidence>
<feature type="transmembrane region" description="Helical" evidence="6">
    <location>
        <begin position="80"/>
        <end position="99"/>
    </location>
</feature>
<keyword evidence="2" id="KW-0813">Transport</keyword>
<keyword evidence="9" id="KW-1185">Reference proteome</keyword>
<feature type="transmembrane region" description="Helical" evidence="6">
    <location>
        <begin position="357"/>
        <end position="377"/>
    </location>
</feature>
<dbReference type="InterPro" id="IPR011701">
    <property type="entry name" value="MFS"/>
</dbReference>
<dbReference type="PANTHER" id="PTHR11360">
    <property type="entry name" value="MONOCARBOXYLATE TRANSPORTER"/>
    <property type="match status" value="1"/>
</dbReference>
<dbReference type="Proteomes" id="UP000325517">
    <property type="component" value="Chromosome"/>
</dbReference>
<dbReference type="RefSeq" id="WP_151701242.1">
    <property type="nucleotide sequence ID" value="NZ_CP031223.1"/>
</dbReference>
<dbReference type="GO" id="GO:0005886">
    <property type="term" value="C:plasma membrane"/>
    <property type="evidence" value="ECO:0007669"/>
    <property type="project" value="UniProtKB-SubCell"/>
</dbReference>
<feature type="transmembrane region" description="Helical" evidence="6">
    <location>
        <begin position="48"/>
        <end position="68"/>
    </location>
</feature>
<dbReference type="InterPro" id="IPR036259">
    <property type="entry name" value="MFS_trans_sf"/>
</dbReference>
<keyword evidence="3 6" id="KW-0812">Transmembrane</keyword>
<accession>A0A5J6STT0</accession>
<evidence type="ECO:0000256" key="2">
    <source>
        <dbReference type="ARBA" id="ARBA00022448"/>
    </source>
</evidence>
<reference evidence="8 9" key="1">
    <citation type="submission" date="2018-07" db="EMBL/GenBank/DDBJ databases">
        <title>Complete genome sequence of Psychrobacillus sp. PB01, isolated from iceberg, and comparative genome analysis of Psychrobacillus strains.</title>
        <authorList>
            <person name="Lee P.C."/>
        </authorList>
    </citation>
    <scope>NUCLEOTIDE SEQUENCE [LARGE SCALE GENOMIC DNA]</scope>
    <source>
        <strain evidence="8 9">PB01</strain>
    </source>
</reference>
<evidence type="ECO:0000313" key="9">
    <source>
        <dbReference type="Proteomes" id="UP000325517"/>
    </source>
</evidence>
<dbReference type="EMBL" id="CP031223">
    <property type="protein sequence ID" value="QFG00355.1"/>
    <property type="molecule type" value="Genomic_DNA"/>
</dbReference>
<evidence type="ECO:0000256" key="5">
    <source>
        <dbReference type="ARBA" id="ARBA00023136"/>
    </source>
</evidence>
<dbReference type="KEGG" id="psyo:PB01_16925"/>
<sequence>MNKKKGNIHYAWIILIGLCIMVGLGKSAISSSAGLFLTPVAKDLNIGLGNLMLYFSISSVVTMIFLPFGGKLLAKYNIRLILIIAIVLQAGAFALFGLMNSVWGWYILSIPLAVGGVFITVIAGPVMINQWFKKKNGLALGIMGASVGAIGAILQPVIGNVIAGQGWRFSYIAVGVGVIIIAVPVILLIMRKSPQEKGLQPYGSKEDKNTVDNAHSTTENAGISMAVAKKSSAFYALITFFFFVTSIGSFSLHIPTFLSSKGYDVAFAGNVMGAYMIGALAGALILGFLSDKIGSKNTTILAMVLGLISISSILLFSANSVIITIAIVLLGFVVASIGTLGPALTTSLFGSKEYSQIYSTASLGLAIASVVALPAYGYIYDFVGSYNPALYALMVMMVLNIICVTLAFKGKKKLVDQGHWK</sequence>
<dbReference type="GO" id="GO:0022857">
    <property type="term" value="F:transmembrane transporter activity"/>
    <property type="evidence" value="ECO:0007669"/>
    <property type="project" value="InterPro"/>
</dbReference>
<feature type="transmembrane region" description="Helical" evidence="6">
    <location>
        <begin position="322"/>
        <end position="345"/>
    </location>
</feature>
<dbReference type="InterPro" id="IPR020846">
    <property type="entry name" value="MFS_dom"/>
</dbReference>
<feature type="transmembrane region" description="Helical" evidence="6">
    <location>
        <begin position="266"/>
        <end position="288"/>
    </location>
</feature>
<dbReference type="InterPro" id="IPR050327">
    <property type="entry name" value="Proton-linked_MCT"/>
</dbReference>
<dbReference type="Pfam" id="PF07690">
    <property type="entry name" value="MFS_1"/>
    <property type="match status" value="1"/>
</dbReference>
<dbReference type="OrthoDB" id="182417at2"/>
<organism evidence="8 9">
    <name type="scientific">Psychrobacillus glaciei</name>
    <dbReference type="NCBI Taxonomy" id="2283160"/>
    <lineage>
        <taxon>Bacteria</taxon>
        <taxon>Bacillati</taxon>
        <taxon>Bacillota</taxon>
        <taxon>Bacilli</taxon>
        <taxon>Bacillales</taxon>
        <taxon>Bacillaceae</taxon>
        <taxon>Psychrobacillus</taxon>
    </lineage>
</organism>
<evidence type="ECO:0000256" key="1">
    <source>
        <dbReference type="ARBA" id="ARBA00004651"/>
    </source>
</evidence>
<feature type="transmembrane region" description="Helical" evidence="6">
    <location>
        <begin position="300"/>
        <end position="316"/>
    </location>
</feature>
<evidence type="ECO:0000259" key="7">
    <source>
        <dbReference type="PROSITE" id="PS50850"/>
    </source>
</evidence>
<evidence type="ECO:0000256" key="6">
    <source>
        <dbReference type="SAM" id="Phobius"/>
    </source>
</evidence>
<keyword evidence="5 6" id="KW-0472">Membrane</keyword>
<dbReference type="SUPFAM" id="SSF103473">
    <property type="entry name" value="MFS general substrate transporter"/>
    <property type="match status" value="1"/>
</dbReference>
<protein>
    <submittedName>
        <fullName evidence="8">MFS transporter</fullName>
    </submittedName>
</protein>
<evidence type="ECO:0000313" key="8">
    <source>
        <dbReference type="EMBL" id="QFG00355.1"/>
    </source>
</evidence>
<proteinExistence type="predicted"/>
<feature type="transmembrane region" description="Helical" evidence="6">
    <location>
        <begin position="169"/>
        <end position="190"/>
    </location>
</feature>
<dbReference type="PROSITE" id="PS50850">
    <property type="entry name" value="MFS"/>
    <property type="match status" value="1"/>
</dbReference>